<comment type="caution">
    <text evidence="2">The sequence shown here is derived from an EMBL/GenBank/DDBJ whole genome shotgun (WGS) entry which is preliminary data.</text>
</comment>
<evidence type="ECO:0000256" key="1">
    <source>
        <dbReference type="SAM" id="MobiDB-lite"/>
    </source>
</evidence>
<feature type="region of interest" description="Disordered" evidence="1">
    <location>
        <begin position="90"/>
        <end position="114"/>
    </location>
</feature>
<accession>A0A550C011</accession>
<protein>
    <submittedName>
        <fullName evidence="2">Uncharacterized protein</fullName>
    </submittedName>
</protein>
<name>A0A550C011_9AGAR</name>
<sequence length="114" mass="13145">MMNTHNVSIYPELVLYRRRIRDMMQPKASENESSFRTTTNPAPTKHPPSSIHPLRHMSEVRPHKSHPQASATERSHAVCLLTYLLMPQITSSRGDRQRMRQPDGVQIRSYDIPG</sequence>
<dbReference type="EMBL" id="VDMD01000039">
    <property type="protein sequence ID" value="TRM58118.1"/>
    <property type="molecule type" value="Genomic_DNA"/>
</dbReference>
<gene>
    <name evidence="2" type="ORF">BD626DRAFT_512839</name>
</gene>
<feature type="region of interest" description="Disordered" evidence="1">
    <location>
        <begin position="24"/>
        <end position="73"/>
    </location>
</feature>
<proteinExistence type="predicted"/>
<evidence type="ECO:0000313" key="3">
    <source>
        <dbReference type="Proteomes" id="UP000320762"/>
    </source>
</evidence>
<reference evidence="2 3" key="1">
    <citation type="journal article" date="2019" name="New Phytol.">
        <title>Comparative genomics reveals unique wood-decay strategies and fruiting body development in the Schizophyllaceae.</title>
        <authorList>
            <person name="Almasi E."/>
            <person name="Sahu N."/>
            <person name="Krizsan K."/>
            <person name="Balint B."/>
            <person name="Kovacs G.M."/>
            <person name="Kiss B."/>
            <person name="Cseklye J."/>
            <person name="Drula E."/>
            <person name="Henrissat B."/>
            <person name="Nagy I."/>
            <person name="Chovatia M."/>
            <person name="Adam C."/>
            <person name="LaButti K."/>
            <person name="Lipzen A."/>
            <person name="Riley R."/>
            <person name="Grigoriev I.V."/>
            <person name="Nagy L.G."/>
        </authorList>
    </citation>
    <scope>NUCLEOTIDE SEQUENCE [LARGE SCALE GENOMIC DNA]</scope>
    <source>
        <strain evidence="2 3">NL-1724</strain>
    </source>
</reference>
<keyword evidence="3" id="KW-1185">Reference proteome</keyword>
<evidence type="ECO:0000313" key="2">
    <source>
        <dbReference type="EMBL" id="TRM58118.1"/>
    </source>
</evidence>
<feature type="compositionally biased region" description="Polar residues" evidence="1">
    <location>
        <begin position="31"/>
        <end position="42"/>
    </location>
</feature>
<dbReference type="Proteomes" id="UP000320762">
    <property type="component" value="Unassembled WGS sequence"/>
</dbReference>
<organism evidence="2 3">
    <name type="scientific">Schizophyllum amplum</name>
    <dbReference type="NCBI Taxonomy" id="97359"/>
    <lineage>
        <taxon>Eukaryota</taxon>
        <taxon>Fungi</taxon>
        <taxon>Dikarya</taxon>
        <taxon>Basidiomycota</taxon>
        <taxon>Agaricomycotina</taxon>
        <taxon>Agaricomycetes</taxon>
        <taxon>Agaricomycetidae</taxon>
        <taxon>Agaricales</taxon>
        <taxon>Schizophyllaceae</taxon>
        <taxon>Schizophyllum</taxon>
    </lineage>
</organism>
<dbReference type="AlphaFoldDB" id="A0A550C011"/>